<gene>
    <name evidence="2" type="ORF">SISSUDRAFT_1056795</name>
</gene>
<protein>
    <submittedName>
        <fullName evidence="2">Uncharacterized protein</fullName>
    </submittedName>
</protein>
<sequence length="91" mass="9837">MSEPSSNTAKPSDFGNATVVHDAPQQAATMPEPGADEEQQEPVGQQSWKEKVVANAKITRGTLLNKPEEKELGHQILRGETTVLKSSQPDN</sequence>
<dbReference type="Proteomes" id="UP000076798">
    <property type="component" value="Unassembled WGS sequence"/>
</dbReference>
<dbReference type="AlphaFoldDB" id="A0A166J789"/>
<feature type="region of interest" description="Disordered" evidence="1">
    <location>
        <begin position="1"/>
        <end position="50"/>
    </location>
</feature>
<feature type="region of interest" description="Disordered" evidence="1">
    <location>
        <begin position="64"/>
        <end position="91"/>
    </location>
</feature>
<name>A0A166J789_9AGAM</name>
<dbReference type="EMBL" id="KV428004">
    <property type="protein sequence ID" value="KZT44443.1"/>
    <property type="molecule type" value="Genomic_DNA"/>
</dbReference>
<keyword evidence="3" id="KW-1185">Reference proteome</keyword>
<evidence type="ECO:0000313" key="2">
    <source>
        <dbReference type="EMBL" id="KZT44443.1"/>
    </source>
</evidence>
<evidence type="ECO:0000313" key="3">
    <source>
        <dbReference type="Proteomes" id="UP000076798"/>
    </source>
</evidence>
<dbReference type="OrthoDB" id="3361009at2759"/>
<reference evidence="2 3" key="1">
    <citation type="journal article" date="2016" name="Mol. Biol. Evol.">
        <title>Comparative Genomics of Early-Diverging Mushroom-Forming Fungi Provides Insights into the Origins of Lignocellulose Decay Capabilities.</title>
        <authorList>
            <person name="Nagy L.G."/>
            <person name="Riley R."/>
            <person name="Tritt A."/>
            <person name="Adam C."/>
            <person name="Daum C."/>
            <person name="Floudas D."/>
            <person name="Sun H."/>
            <person name="Yadav J.S."/>
            <person name="Pangilinan J."/>
            <person name="Larsson K.H."/>
            <person name="Matsuura K."/>
            <person name="Barry K."/>
            <person name="Labutti K."/>
            <person name="Kuo R."/>
            <person name="Ohm R.A."/>
            <person name="Bhattacharya S.S."/>
            <person name="Shirouzu T."/>
            <person name="Yoshinaga Y."/>
            <person name="Martin F.M."/>
            <person name="Grigoriev I.V."/>
            <person name="Hibbett D.S."/>
        </authorList>
    </citation>
    <scope>NUCLEOTIDE SEQUENCE [LARGE SCALE GENOMIC DNA]</scope>
    <source>
        <strain evidence="2 3">HHB10207 ss-3</strain>
    </source>
</reference>
<feature type="compositionally biased region" description="Polar residues" evidence="1">
    <location>
        <begin position="1"/>
        <end position="10"/>
    </location>
</feature>
<proteinExistence type="predicted"/>
<accession>A0A166J789</accession>
<evidence type="ECO:0000256" key="1">
    <source>
        <dbReference type="SAM" id="MobiDB-lite"/>
    </source>
</evidence>
<organism evidence="2 3">
    <name type="scientific">Sistotremastrum suecicum HHB10207 ss-3</name>
    <dbReference type="NCBI Taxonomy" id="1314776"/>
    <lineage>
        <taxon>Eukaryota</taxon>
        <taxon>Fungi</taxon>
        <taxon>Dikarya</taxon>
        <taxon>Basidiomycota</taxon>
        <taxon>Agaricomycotina</taxon>
        <taxon>Agaricomycetes</taxon>
        <taxon>Sistotremastrales</taxon>
        <taxon>Sistotremastraceae</taxon>
        <taxon>Sistotremastrum</taxon>
    </lineage>
</organism>